<comment type="caution">
    <text evidence="4">The sequence shown here is derived from an EMBL/GenBank/DDBJ whole genome shotgun (WGS) entry which is preliminary data.</text>
</comment>
<evidence type="ECO:0000259" key="2">
    <source>
        <dbReference type="PROSITE" id="PS50090"/>
    </source>
</evidence>
<dbReference type="Gene3D" id="1.10.10.60">
    <property type="entry name" value="Homeodomain-like"/>
    <property type="match status" value="2"/>
</dbReference>
<feature type="domain" description="Myb-like" evidence="2">
    <location>
        <begin position="97"/>
        <end position="142"/>
    </location>
</feature>
<dbReference type="InParanoid" id="A0A2V0PGR6"/>
<dbReference type="InterPro" id="IPR001005">
    <property type="entry name" value="SANT/Myb"/>
</dbReference>
<dbReference type="CDD" id="cd00167">
    <property type="entry name" value="SANT"/>
    <property type="match status" value="1"/>
</dbReference>
<feature type="region of interest" description="Disordered" evidence="1">
    <location>
        <begin position="27"/>
        <end position="88"/>
    </location>
</feature>
<dbReference type="GO" id="GO:0000978">
    <property type="term" value="F:RNA polymerase II cis-regulatory region sequence-specific DNA binding"/>
    <property type="evidence" value="ECO:0007669"/>
    <property type="project" value="TreeGrafter"/>
</dbReference>
<dbReference type="PANTHER" id="PTHR45614">
    <property type="entry name" value="MYB PROTEIN-RELATED"/>
    <property type="match status" value="1"/>
</dbReference>
<dbReference type="OrthoDB" id="2143914at2759"/>
<dbReference type="PROSITE" id="PS51294">
    <property type="entry name" value="HTH_MYB"/>
    <property type="match status" value="2"/>
</dbReference>
<feature type="domain" description="Myb-like" evidence="2">
    <location>
        <begin position="143"/>
        <end position="193"/>
    </location>
</feature>
<dbReference type="AlphaFoldDB" id="A0A2V0PGR6"/>
<dbReference type="Proteomes" id="UP000247498">
    <property type="component" value="Unassembled WGS sequence"/>
</dbReference>
<evidence type="ECO:0000313" key="4">
    <source>
        <dbReference type="EMBL" id="GBF98749.1"/>
    </source>
</evidence>
<dbReference type="SMART" id="SM00717">
    <property type="entry name" value="SANT"/>
    <property type="match status" value="2"/>
</dbReference>
<evidence type="ECO:0000259" key="3">
    <source>
        <dbReference type="PROSITE" id="PS51294"/>
    </source>
</evidence>
<feature type="compositionally biased region" description="Low complexity" evidence="1">
    <location>
        <begin position="308"/>
        <end position="319"/>
    </location>
</feature>
<protein>
    <recommendedName>
        <fullName evidence="6">Transcription factor</fullName>
    </recommendedName>
</protein>
<dbReference type="PROSITE" id="PS50090">
    <property type="entry name" value="MYB_LIKE"/>
    <property type="match status" value="2"/>
</dbReference>
<dbReference type="InterPro" id="IPR009057">
    <property type="entry name" value="Homeodomain-like_sf"/>
</dbReference>
<feature type="domain" description="HTH myb-type" evidence="3">
    <location>
        <begin position="148"/>
        <end position="197"/>
    </location>
</feature>
<organism evidence="4 5">
    <name type="scientific">Raphidocelis subcapitata</name>
    <dbReference type="NCBI Taxonomy" id="307507"/>
    <lineage>
        <taxon>Eukaryota</taxon>
        <taxon>Viridiplantae</taxon>
        <taxon>Chlorophyta</taxon>
        <taxon>core chlorophytes</taxon>
        <taxon>Chlorophyceae</taxon>
        <taxon>CS clade</taxon>
        <taxon>Sphaeropleales</taxon>
        <taxon>Selenastraceae</taxon>
        <taxon>Raphidocelis</taxon>
    </lineage>
</organism>
<dbReference type="InterPro" id="IPR017930">
    <property type="entry name" value="Myb_dom"/>
</dbReference>
<name>A0A2V0PGR6_9CHLO</name>
<accession>A0A2V0PGR6</accession>
<dbReference type="SUPFAM" id="SSF46689">
    <property type="entry name" value="Homeodomain-like"/>
    <property type="match status" value="1"/>
</dbReference>
<keyword evidence="5" id="KW-1185">Reference proteome</keyword>
<reference evidence="4 5" key="1">
    <citation type="journal article" date="2018" name="Sci. Rep.">
        <title>Raphidocelis subcapitata (=Pseudokirchneriella subcapitata) provides an insight into genome evolution and environmental adaptations in the Sphaeropleales.</title>
        <authorList>
            <person name="Suzuki S."/>
            <person name="Yamaguchi H."/>
            <person name="Nakajima N."/>
            <person name="Kawachi M."/>
        </authorList>
    </citation>
    <scope>NUCLEOTIDE SEQUENCE [LARGE SCALE GENOMIC DNA]</scope>
    <source>
        <strain evidence="4 5">NIES-35</strain>
    </source>
</reference>
<feature type="domain" description="HTH myb-type" evidence="3">
    <location>
        <begin position="97"/>
        <end position="146"/>
    </location>
</feature>
<feature type="compositionally biased region" description="Gly residues" evidence="1">
    <location>
        <begin position="72"/>
        <end position="88"/>
    </location>
</feature>
<dbReference type="InterPro" id="IPR050560">
    <property type="entry name" value="MYB_TF"/>
</dbReference>
<evidence type="ECO:0000256" key="1">
    <source>
        <dbReference type="SAM" id="MobiDB-lite"/>
    </source>
</evidence>
<dbReference type="PANTHER" id="PTHR45614:SF218">
    <property type="entry name" value="TRANSCRIPTION FACTOR MYB119-RELATED"/>
    <property type="match status" value="1"/>
</dbReference>
<feature type="region of interest" description="Disordered" evidence="1">
    <location>
        <begin position="284"/>
        <end position="365"/>
    </location>
</feature>
<dbReference type="Pfam" id="PF00249">
    <property type="entry name" value="Myb_DNA-binding"/>
    <property type="match status" value="2"/>
</dbReference>
<evidence type="ECO:0008006" key="6">
    <source>
        <dbReference type="Google" id="ProtNLM"/>
    </source>
</evidence>
<sequence length="943" mass="94820">MEARRVSMASDDLDYLPPRYMGFAGARQRAGDDVDSDDWEVDSGSSDDSSSAAGARRKCKQASMGVRKPSGSGSGGVGGSGAGSGGGGGGGIRVLHRWTAEEHARLEALVRQYGTERNWALIADGIRGRSGKQCRERWLNHMREGIIKGNWLADEEFHLALCHTLVGNQWSQHCNRLRGRTENSIKNYWNATLRSKQPNKRRGFLWAYIDRVKGALDDEALRHRAFADTVAIVYGQTNDWLPAWLRAKVEASELELPRVGEGLGRGWRRLLDREAAFLRDRDADAASTGIPYPNPASNGVPPPPPAAPRLTPRQQQRRQAAGHHLQRPPPLQARERREAQPLYYDPGPASPSLLQVQAPSGPALGQQLQGPLRAPSLGLDLLGDAMLLGDSPCCYTGTEAAFASAGVAAPCACDAEPAARIAGGAFGMAGADMAGGSGSGDKGEEGGDEDELLVEELPDALMPDGGEAPSRAIMAPGLPRLVVTAPQGAWWGSGTGGVSLAAAVAAAAAGLGAPDAAAAAAAAAGGGASPPPLLRDSSFCGSVGSTGATPPMSRLRLASNSPAPTQAAPALELAAGAFGAMGAGAAAGVAAAFPAAALFAGLRPYQPSHLSTAASFGSDFSTSSALLMPGSAARTMLVGGAAQQALQPPPGWAGNPTGDAPSLYAALPALQLPLQLPQPLVDAAVAEAEAGPSGGCGGAVCTSPFGSPSAQGGEACFAWGTGLLPAHSPASAPPALGGLLPAVAPLLSRFAASAGRRNGAGGGTLKYPPTAGFGAPAGEAPLPWEAYTAAAMLQPQPRRSSADASAAMPAFIVPMRETSAGAGAGRQQALGAEFEAAHDTASPPNDAQAGARAARTSCCGSVGSGGDGCAAACDGAAAVAGGAGPAPMCLQVSDSLGFLTSASLGLLGCADSALLLLDGQPLSPDGFTNAGEGTGGAGGPTDA</sequence>
<gene>
    <name evidence="4" type="ORF">Rsub_11155</name>
</gene>
<proteinExistence type="predicted"/>
<evidence type="ECO:0000313" key="5">
    <source>
        <dbReference type="Proteomes" id="UP000247498"/>
    </source>
</evidence>
<dbReference type="GO" id="GO:0000981">
    <property type="term" value="F:DNA-binding transcription factor activity, RNA polymerase II-specific"/>
    <property type="evidence" value="ECO:0007669"/>
    <property type="project" value="TreeGrafter"/>
</dbReference>
<feature type="compositionally biased region" description="Low complexity" evidence="1">
    <location>
        <begin position="42"/>
        <end position="54"/>
    </location>
</feature>
<dbReference type="EMBL" id="BDRX01000134">
    <property type="protein sequence ID" value="GBF98749.1"/>
    <property type="molecule type" value="Genomic_DNA"/>
</dbReference>
<dbReference type="GO" id="GO:0005634">
    <property type="term" value="C:nucleus"/>
    <property type="evidence" value="ECO:0007669"/>
    <property type="project" value="TreeGrafter"/>
</dbReference>